<dbReference type="EMBL" id="VSRQ01000005">
    <property type="protein sequence ID" value="TYK47146.1"/>
    <property type="molecule type" value="Genomic_DNA"/>
</dbReference>
<keyword evidence="3" id="KW-1185">Reference proteome</keyword>
<feature type="transmembrane region" description="Helical" evidence="1">
    <location>
        <begin position="12"/>
        <end position="32"/>
    </location>
</feature>
<proteinExistence type="predicted"/>
<dbReference type="AlphaFoldDB" id="A0A5D3FH01"/>
<protein>
    <submittedName>
        <fullName evidence="2">Holin</fullName>
    </submittedName>
</protein>
<sequence length="75" mass="7758">MRDVTRKEPMETKVKAAGFASVLASFVVAVAVTKAPVLAGASEYLHAAIITAITGAGTTAAGWLAAHTPRHPNRM</sequence>
<keyword evidence="1" id="KW-1133">Transmembrane helix</keyword>
<accession>A0A5D3FH01</accession>
<reference evidence="2 3" key="1">
    <citation type="submission" date="2019-08" db="EMBL/GenBank/DDBJ databases">
        <title>Actinomadura sp. nov. CYP1-5 isolated from mountain soil.</title>
        <authorList>
            <person name="Songsumanus A."/>
            <person name="Kuncharoen N."/>
            <person name="Kudo T."/>
            <person name="Yuki M."/>
            <person name="Igarashi Y."/>
            <person name="Tanasupawat S."/>
        </authorList>
    </citation>
    <scope>NUCLEOTIDE SEQUENCE [LARGE SCALE GENOMIC DNA]</scope>
    <source>
        <strain evidence="2 3">CYP1-5</strain>
    </source>
</reference>
<comment type="caution">
    <text evidence="2">The sequence shown here is derived from an EMBL/GenBank/DDBJ whole genome shotgun (WGS) entry which is preliminary data.</text>
</comment>
<dbReference type="RefSeq" id="WP_148763364.1">
    <property type="nucleotide sequence ID" value="NZ_VSRQ01000005.1"/>
</dbReference>
<evidence type="ECO:0000313" key="3">
    <source>
        <dbReference type="Proteomes" id="UP000323505"/>
    </source>
</evidence>
<keyword evidence="1" id="KW-0472">Membrane</keyword>
<evidence type="ECO:0000256" key="1">
    <source>
        <dbReference type="SAM" id="Phobius"/>
    </source>
</evidence>
<organism evidence="2 3">
    <name type="scientific">Actinomadura decatromicini</name>
    <dbReference type="NCBI Taxonomy" id="2604572"/>
    <lineage>
        <taxon>Bacteria</taxon>
        <taxon>Bacillati</taxon>
        <taxon>Actinomycetota</taxon>
        <taxon>Actinomycetes</taxon>
        <taxon>Streptosporangiales</taxon>
        <taxon>Thermomonosporaceae</taxon>
        <taxon>Actinomadura</taxon>
    </lineage>
</organism>
<keyword evidence="1" id="KW-0812">Transmembrane</keyword>
<evidence type="ECO:0000313" key="2">
    <source>
        <dbReference type="EMBL" id="TYK47146.1"/>
    </source>
</evidence>
<name>A0A5D3FH01_9ACTN</name>
<dbReference type="Proteomes" id="UP000323505">
    <property type="component" value="Unassembled WGS sequence"/>
</dbReference>
<feature type="transmembrane region" description="Helical" evidence="1">
    <location>
        <begin position="44"/>
        <end position="66"/>
    </location>
</feature>
<gene>
    <name evidence="2" type="ORF">FXF68_25420</name>
</gene>